<dbReference type="EMBL" id="FUGD01000108">
    <property type="protein sequence ID" value="SJM37858.1"/>
    <property type="molecule type" value="Genomic_DNA"/>
</dbReference>
<feature type="chain" id="PRO_5012503748" description="Lipoprotein" evidence="1">
    <location>
        <begin position="23"/>
        <end position="282"/>
    </location>
</feature>
<dbReference type="AlphaFoldDB" id="A0A1R4EH92"/>
<evidence type="ECO:0000313" key="3">
    <source>
        <dbReference type="Proteomes" id="UP000188169"/>
    </source>
</evidence>
<dbReference type="Proteomes" id="UP000188169">
    <property type="component" value="Unassembled WGS sequence"/>
</dbReference>
<organism evidence="2 3">
    <name type="scientific">Psychrobacter pasteurii</name>
    <dbReference type="NCBI Taxonomy" id="1945520"/>
    <lineage>
        <taxon>Bacteria</taxon>
        <taxon>Pseudomonadati</taxon>
        <taxon>Pseudomonadota</taxon>
        <taxon>Gammaproteobacteria</taxon>
        <taxon>Moraxellales</taxon>
        <taxon>Moraxellaceae</taxon>
        <taxon>Psychrobacter</taxon>
    </lineage>
</organism>
<gene>
    <name evidence="2" type="ORF">A1019T_01843</name>
</gene>
<dbReference type="OrthoDB" id="6655738at2"/>
<reference evidence="3" key="1">
    <citation type="submission" date="2017-02" db="EMBL/GenBank/DDBJ databases">
        <authorList>
            <person name="Mornico D."/>
        </authorList>
    </citation>
    <scope>NUCLEOTIDE SEQUENCE [LARGE SCALE GENOMIC DNA]</scope>
</reference>
<evidence type="ECO:0000313" key="2">
    <source>
        <dbReference type="EMBL" id="SJM37858.1"/>
    </source>
</evidence>
<evidence type="ECO:0008006" key="4">
    <source>
        <dbReference type="Google" id="ProtNLM"/>
    </source>
</evidence>
<accession>A0A1R4EH92</accession>
<name>A0A1R4EH92_9GAMM</name>
<protein>
    <recommendedName>
        <fullName evidence="4">Lipoprotein</fullName>
    </recommendedName>
</protein>
<keyword evidence="1" id="KW-0732">Signal</keyword>
<keyword evidence="3" id="KW-1185">Reference proteome</keyword>
<evidence type="ECO:0000256" key="1">
    <source>
        <dbReference type="SAM" id="SignalP"/>
    </source>
</evidence>
<dbReference type="STRING" id="1945520.A1019T_01843"/>
<dbReference type="RefSeq" id="WP_077449233.1">
    <property type="nucleotide sequence ID" value="NZ_FUGD01000108.1"/>
</dbReference>
<dbReference type="PROSITE" id="PS51257">
    <property type="entry name" value="PROKAR_LIPOPROTEIN"/>
    <property type="match status" value="1"/>
</dbReference>
<proteinExistence type="predicted"/>
<sequence length="282" mass="31676">MKKKLILSTLIVSILGVSGCNSALMAIDKAIQERTAEREKQPSIDRYVALKDKYQTNGKLTADEHMVMAELLRNALRGAYDLPESKQDYLKLHASHIEAAAKLGDKEAARDYNQLLIFTSVKNTGASQANSNTAVITDINRFKQGLNGLMQDAKAFNPDTQSIYQYFDYSIDNARSDVSSTLKNILKAKDATLYPELVDDIQLFVIFNDYQGSFKTEYTKPNSIYKLISNLKVTQPVALERYYVLSKLTGDKESASKIKAMLNNPASLSHAESLYKQYVERF</sequence>
<feature type="signal peptide" evidence="1">
    <location>
        <begin position="1"/>
        <end position="22"/>
    </location>
</feature>